<dbReference type="AlphaFoldDB" id="A0A2I4G6K6"/>
<feature type="compositionally biased region" description="Basic and acidic residues" evidence="5">
    <location>
        <begin position="196"/>
        <end position="225"/>
    </location>
</feature>
<dbReference type="Gene3D" id="3.40.50.300">
    <property type="entry name" value="P-loop containing nucleotide triphosphate hydrolases"/>
    <property type="match status" value="1"/>
</dbReference>
<accession>A0A2I4G6K6</accession>
<dbReference type="OrthoDB" id="122245at2759"/>
<dbReference type="GO" id="GO:0005524">
    <property type="term" value="F:ATP binding"/>
    <property type="evidence" value="ECO:0007669"/>
    <property type="project" value="UniProtKB-KW"/>
</dbReference>
<keyword evidence="1" id="KW-0433">Leucine-rich repeat</keyword>
<keyword evidence="4" id="KW-0611">Plant defense</keyword>
<reference evidence="8 9" key="1">
    <citation type="submission" date="2025-04" db="UniProtKB">
        <authorList>
            <consortium name="RefSeq"/>
        </authorList>
    </citation>
    <scope>IDENTIFICATION</scope>
    <source>
        <tissue evidence="8 9">Leaves</tissue>
    </source>
</reference>
<dbReference type="InterPro" id="IPR001611">
    <property type="entry name" value="Leu-rich_rpt"/>
</dbReference>
<dbReference type="InterPro" id="IPR027417">
    <property type="entry name" value="P-loop_NTPase"/>
</dbReference>
<dbReference type="GeneID" id="109005169"/>
<protein>
    <submittedName>
        <fullName evidence="8 9">Disease resistance protein At4g19050</fullName>
    </submittedName>
</protein>
<dbReference type="InterPro" id="IPR032675">
    <property type="entry name" value="LRR_dom_sf"/>
</dbReference>
<feature type="domain" description="Disease resistance R13L4/SHOC-2-like LRR" evidence="6">
    <location>
        <begin position="673"/>
        <end position="787"/>
    </location>
</feature>
<evidence type="ECO:0000256" key="2">
    <source>
        <dbReference type="ARBA" id="ARBA00022737"/>
    </source>
</evidence>
<dbReference type="Gramene" id="Jr02_10140_p1">
    <property type="protein sequence ID" value="cds.Jr02_10140_p1"/>
    <property type="gene ID" value="Jr02_10140"/>
</dbReference>
<keyword evidence="7" id="KW-1185">Reference proteome</keyword>
<evidence type="ECO:0000313" key="7">
    <source>
        <dbReference type="Proteomes" id="UP000235220"/>
    </source>
</evidence>
<keyword evidence="3" id="KW-0547">Nucleotide-binding</keyword>
<dbReference type="InterPro" id="IPR042197">
    <property type="entry name" value="Apaf_helical"/>
</dbReference>
<dbReference type="Proteomes" id="UP000235220">
    <property type="component" value="Chromosome 2"/>
</dbReference>
<dbReference type="Pfam" id="PF23598">
    <property type="entry name" value="LRR_14"/>
    <property type="match status" value="1"/>
</dbReference>
<evidence type="ECO:0000256" key="1">
    <source>
        <dbReference type="ARBA" id="ARBA00022614"/>
    </source>
</evidence>
<evidence type="ECO:0000256" key="4">
    <source>
        <dbReference type="ARBA" id="ARBA00022821"/>
    </source>
</evidence>
<dbReference type="GO" id="GO:0006952">
    <property type="term" value="P:defense response"/>
    <property type="evidence" value="ECO:0007669"/>
    <property type="project" value="UniProtKB-KW"/>
</dbReference>
<dbReference type="KEGG" id="jre:109005169"/>
<organism evidence="7 9">
    <name type="scientific">Juglans regia</name>
    <name type="common">English walnut</name>
    <dbReference type="NCBI Taxonomy" id="51240"/>
    <lineage>
        <taxon>Eukaryota</taxon>
        <taxon>Viridiplantae</taxon>
        <taxon>Streptophyta</taxon>
        <taxon>Embryophyta</taxon>
        <taxon>Tracheophyta</taxon>
        <taxon>Spermatophyta</taxon>
        <taxon>Magnoliopsida</taxon>
        <taxon>eudicotyledons</taxon>
        <taxon>Gunneridae</taxon>
        <taxon>Pentapetalae</taxon>
        <taxon>rosids</taxon>
        <taxon>fabids</taxon>
        <taxon>Fagales</taxon>
        <taxon>Juglandaceae</taxon>
        <taxon>Juglans</taxon>
    </lineage>
</organism>
<feature type="region of interest" description="Disordered" evidence="5">
    <location>
        <begin position="196"/>
        <end position="233"/>
    </location>
</feature>
<dbReference type="SMART" id="SM00369">
    <property type="entry name" value="LRR_TYP"/>
    <property type="match status" value="9"/>
</dbReference>
<dbReference type="PROSITE" id="PS51450">
    <property type="entry name" value="LRR"/>
    <property type="match status" value="1"/>
</dbReference>
<dbReference type="SUPFAM" id="SSF52058">
    <property type="entry name" value="L domain-like"/>
    <property type="match status" value="2"/>
</dbReference>
<evidence type="ECO:0000256" key="5">
    <source>
        <dbReference type="SAM" id="MobiDB-lite"/>
    </source>
</evidence>
<proteinExistence type="predicted"/>
<dbReference type="InterPro" id="IPR050905">
    <property type="entry name" value="Plant_NBS-LRR"/>
</dbReference>
<dbReference type="Gene3D" id="1.10.8.430">
    <property type="entry name" value="Helical domain of apoptotic protease-activating factors"/>
    <property type="match status" value="1"/>
</dbReference>
<dbReference type="RefSeq" id="XP_018839524.1">
    <property type="nucleotide sequence ID" value="XM_018983979.2"/>
</dbReference>
<dbReference type="SUPFAM" id="SSF52540">
    <property type="entry name" value="P-loop containing nucleoside triphosphate hydrolases"/>
    <property type="match status" value="1"/>
</dbReference>
<dbReference type="InterPro" id="IPR003591">
    <property type="entry name" value="Leu-rich_rpt_typical-subtyp"/>
</dbReference>
<dbReference type="RefSeq" id="XP_018839518.1">
    <property type="nucleotide sequence ID" value="XM_018983973.2"/>
</dbReference>
<dbReference type="PANTHER" id="PTHR33463:SF203">
    <property type="entry name" value="AAA+ ATPASE DOMAIN-CONTAINING PROTEIN"/>
    <property type="match status" value="1"/>
</dbReference>
<gene>
    <name evidence="8 9" type="primary">LOC109005169</name>
</gene>
<dbReference type="PRINTS" id="PR00364">
    <property type="entry name" value="DISEASERSIST"/>
</dbReference>
<evidence type="ECO:0000313" key="8">
    <source>
        <dbReference type="RefSeq" id="XP_018839518.1"/>
    </source>
</evidence>
<dbReference type="Gene3D" id="3.80.10.10">
    <property type="entry name" value="Ribonuclease Inhibitor"/>
    <property type="match status" value="4"/>
</dbReference>
<evidence type="ECO:0000256" key="3">
    <source>
        <dbReference type="ARBA" id="ARBA00022741"/>
    </source>
</evidence>
<dbReference type="InterPro" id="IPR055414">
    <property type="entry name" value="LRR_R13L4/SHOC2-like"/>
</dbReference>
<keyword evidence="2" id="KW-0677">Repeat</keyword>
<sequence>MASRTMVGQQQKQQILGLLDKEVTTIVLVGGPGVGKTEMARLIRDDINKESCYGTLWISMNKYDDNSFYRNIACQLSVRSSTEYEDDARTDETRPEKENVKAQIQAKLTQMSSEKRAMQYAKLNEMQNAKLNEMQNAKLNEVRSVKLNSKVFLLTILDDVRSKKDEVRVLSMLKALLPREPESSLKVIITRTDRLSSKGMAKDTENEVSSEQKEETEIREEKPSLEGEGEMDEGEVFEIKPLSKDESWALFADVVCNLDDFKASIENIAQNCGGLPPAIIKLVAAALKQSGAHNSWDLKKSALQALKEAETYEEVDQCIRRLVQYGIDMLHGSDMSLSPGKDAKNMVLVNCYWHSWEFFNKHGSIHHSELILSWILEGYFDSDKNVKEAYEEGHHIMMRLLDLGLLKMQEDGLVIIEKLAHTVCDTRRVGYEQTSRLGLARVLGNGNWQGFGIITPAEEMIKTPSSSGRQNKVSTLLIDGSRLCRQDPGTFFQPMKGLHHLAIFNPRFKSLPLSVPKMDKLQMLVLRGCDQLQEIDGIQNLKSLTVLEISGASFLKEIPCVVFEQMTNLQSLRLRAVPIESLPSSLSNLTKLRWLVLRECSSLKELPKLKALENLEVLDLSGASSLQTIKDKIFSPLLKLQSIDFSRTQIKRLPILRDLKYLTQLFLRTSQLTRLPILASLSALRCIDLSNSKEFKELKENFSENMDSLKILNLSNTGIVGLPSNFGNLPNLELLDLSNTSKLAEIPDNTFEKMGSLRQLFLSRCSLRKLPKMEGLKRLEVLDLSDCSGLRVMEDCSSQSSEEPSVESLKETEAEFLKHMNHIQVLNLSGTRIVVPPISNLANLSNLTHLLLQGCSLSESEPNCGNFTKLEVLDLSKTGISSLPSANNLVSLRELKLRDNPSLKQLQHLESLKDLEVLDLWGTGIQEFPYEISKLPLLKHLDLPKGIQEIKWKDIKSLPEDLNSDECGIFEHSENRTCRLFRGDPIFKELKRQPEYCATCDDGFPVKVLSFKEQDRAGDIYWQRVEPFFRKIYFKTISLPPKDGGQYLEILGFHSFPAGVEDALMKAEYVSLIENKFITCLSDSGVGTVKAMKGCWLERCTEVKTIFCGEAAEAGMRGNLEILWASYLPKLESLCSEKMQSEGFTNLVEIYLDCCPKLKYVFRSSQLPDKLKILQIKFCDGLETLFDSPLEGHQLQNLEKLHLVELPELTSIGLPMSRNNIKEIFPSLGEEIKVKECPKLERLEVEEIRKVGGTVENMEEIDV</sequence>
<evidence type="ECO:0000313" key="9">
    <source>
        <dbReference type="RefSeq" id="XP_018839524.1"/>
    </source>
</evidence>
<dbReference type="PANTHER" id="PTHR33463">
    <property type="entry name" value="NB-ARC DOMAIN-CONTAINING PROTEIN-RELATED"/>
    <property type="match status" value="1"/>
</dbReference>
<name>A0A2I4G6K6_JUGRE</name>
<evidence type="ECO:0000259" key="6">
    <source>
        <dbReference type="Pfam" id="PF23598"/>
    </source>
</evidence>
<dbReference type="GO" id="GO:0043531">
    <property type="term" value="F:ADP binding"/>
    <property type="evidence" value="ECO:0007669"/>
    <property type="project" value="InterPro"/>
</dbReference>